<dbReference type="InterPro" id="IPR006035">
    <property type="entry name" value="Ureohydrolase"/>
</dbReference>
<evidence type="ECO:0000313" key="2">
    <source>
        <dbReference type="EMBL" id="MDY0406325.1"/>
    </source>
</evidence>
<dbReference type="EMBL" id="JAROCA020000001">
    <property type="protein sequence ID" value="MDY0406325.1"/>
    <property type="molecule type" value="Genomic_DNA"/>
</dbReference>
<dbReference type="Pfam" id="PF00491">
    <property type="entry name" value="Arginase"/>
    <property type="match status" value="1"/>
</dbReference>
<dbReference type="Proteomes" id="UP001228376">
    <property type="component" value="Unassembled WGS sequence"/>
</dbReference>
<gene>
    <name evidence="2" type="ORF">P5G51_013835</name>
</gene>
<keyword evidence="3" id="KW-1185">Reference proteome</keyword>
<comment type="caution">
    <text evidence="2">The sequence shown here is derived from an EMBL/GenBank/DDBJ whole genome shotgun (WGS) entry which is preliminary data.</text>
</comment>
<organism evidence="2 3">
    <name type="scientific">Tigheibacillus jepli</name>
    <dbReference type="NCBI Taxonomy" id="3035914"/>
    <lineage>
        <taxon>Bacteria</taxon>
        <taxon>Bacillati</taxon>
        <taxon>Bacillota</taxon>
        <taxon>Bacilli</taxon>
        <taxon>Bacillales</taxon>
        <taxon>Bacillaceae</taxon>
        <taxon>Tigheibacillus</taxon>
    </lineage>
</organism>
<dbReference type="PROSITE" id="PS51409">
    <property type="entry name" value="ARGINASE_2"/>
    <property type="match status" value="1"/>
</dbReference>
<protein>
    <submittedName>
        <fullName evidence="2">Arginase family protein</fullName>
    </submittedName>
</protein>
<proteinExistence type="inferred from homology"/>
<dbReference type="Gene3D" id="3.40.800.10">
    <property type="entry name" value="Ureohydrolase domain"/>
    <property type="match status" value="1"/>
</dbReference>
<sequence length="149" mass="16791">MYKHADPKLWNGRIDDATDEKSFRFHQMVHFKSVDDLPQDKNSFILIGFASDEGVRRNKGRTGASKAPNEIKQMLAKLPYNIGEKETIDAGNIICEGKKLEEAQAELGKSITSIFRSGNTPIILGGGHETLYGHYLGVRDFWEQISHWA</sequence>
<evidence type="ECO:0000256" key="1">
    <source>
        <dbReference type="PROSITE-ProRule" id="PRU00742"/>
    </source>
</evidence>
<name>A0ABU5CJB4_9BACI</name>
<evidence type="ECO:0000313" key="3">
    <source>
        <dbReference type="Proteomes" id="UP001228376"/>
    </source>
</evidence>
<dbReference type="InterPro" id="IPR023696">
    <property type="entry name" value="Ureohydrolase_dom_sf"/>
</dbReference>
<comment type="similarity">
    <text evidence="1">Belongs to the arginase family.</text>
</comment>
<dbReference type="SUPFAM" id="SSF52768">
    <property type="entry name" value="Arginase/deacetylase"/>
    <property type="match status" value="1"/>
</dbReference>
<reference evidence="2 3" key="1">
    <citation type="submission" date="2023-10" db="EMBL/GenBank/DDBJ databases">
        <title>179-bfca-hs.</title>
        <authorList>
            <person name="Miliotis G."/>
            <person name="Sengupta P."/>
            <person name="Hameed A."/>
            <person name="Chuvochina M."/>
            <person name="Mcdonagh F."/>
            <person name="Simpson A.C."/>
            <person name="Singh N.K."/>
            <person name="Rekha P.D."/>
            <person name="Raman K."/>
            <person name="Hugenholtz P."/>
            <person name="Venkateswaran K."/>
        </authorList>
    </citation>
    <scope>NUCLEOTIDE SEQUENCE [LARGE SCALE GENOMIC DNA]</scope>
    <source>
        <strain evidence="2 3">179-BFC-A-HS</strain>
    </source>
</reference>
<accession>A0ABU5CJB4</accession>